<sequence>MPLQHSITHPTNRTPRDVNPWKHQKHQQHQKQHPNTRPNRPPTLPPPFCITSPPPITPHTTIIPPTRNPILSTLHRKAPTPTKDATRRLGYVLQSSHNLNPTPHLLHLSTTTHHKYNYVLTGSVSFPLPLIYTFTLGIYNSLAISLTLPTSTWKLHITPKSRHISKSSSS</sequence>
<organism evidence="2 3">
    <name type="scientific">Lojkania enalia</name>
    <dbReference type="NCBI Taxonomy" id="147567"/>
    <lineage>
        <taxon>Eukaryota</taxon>
        <taxon>Fungi</taxon>
        <taxon>Dikarya</taxon>
        <taxon>Ascomycota</taxon>
        <taxon>Pezizomycotina</taxon>
        <taxon>Dothideomycetes</taxon>
        <taxon>Pleosporomycetidae</taxon>
        <taxon>Pleosporales</taxon>
        <taxon>Pleosporales incertae sedis</taxon>
        <taxon>Lojkania</taxon>
    </lineage>
</organism>
<evidence type="ECO:0000256" key="1">
    <source>
        <dbReference type="SAM" id="MobiDB-lite"/>
    </source>
</evidence>
<dbReference type="EMBL" id="ML986587">
    <property type="protein sequence ID" value="KAF2268158.1"/>
    <property type="molecule type" value="Genomic_DNA"/>
</dbReference>
<accession>A0A9P4KI00</accession>
<protein>
    <submittedName>
        <fullName evidence="2">Uncharacterized protein</fullName>
    </submittedName>
</protein>
<dbReference type="AlphaFoldDB" id="A0A9P4KI00"/>
<evidence type="ECO:0000313" key="3">
    <source>
        <dbReference type="Proteomes" id="UP000800093"/>
    </source>
</evidence>
<evidence type="ECO:0000313" key="2">
    <source>
        <dbReference type="EMBL" id="KAF2268158.1"/>
    </source>
</evidence>
<comment type="caution">
    <text evidence="2">The sequence shown here is derived from an EMBL/GenBank/DDBJ whole genome shotgun (WGS) entry which is preliminary data.</text>
</comment>
<feature type="compositionally biased region" description="Low complexity" evidence="1">
    <location>
        <begin position="58"/>
        <end position="70"/>
    </location>
</feature>
<keyword evidence="3" id="KW-1185">Reference proteome</keyword>
<gene>
    <name evidence="2" type="ORF">CC78DRAFT_576161</name>
</gene>
<proteinExistence type="predicted"/>
<reference evidence="3" key="1">
    <citation type="journal article" date="2020" name="Stud. Mycol.">
        <title>101 Dothideomycetes genomes: A test case for predicting lifestyles and emergence of pathogens.</title>
        <authorList>
            <person name="Haridas S."/>
            <person name="Albert R."/>
            <person name="Binder M."/>
            <person name="Bloem J."/>
            <person name="LaButti K."/>
            <person name="Salamov A."/>
            <person name="Andreopoulos B."/>
            <person name="Baker S."/>
            <person name="Barry K."/>
            <person name="Bills G."/>
            <person name="Bluhm B."/>
            <person name="Cannon C."/>
            <person name="Castanera R."/>
            <person name="Culley D."/>
            <person name="Daum C."/>
            <person name="Ezra D."/>
            <person name="Gonzalez J."/>
            <person name="Henrissat B."/>
            <person name="Kuo A."/>
            <person name="Liang C."/>
            <person name="Lipzen A."/>
            <person name="Lutzoni F."/>
            <person name="Magnuson J."/>
            <person name="Mondo S."/>
            <person name="Nolan M."/>
            <person name="Ohm R."/>
            <person name="Pangilinan J."/>
            <person name="Park H.-J."/>
            <person name="Ramirez L."/>
            <person name="Alfaro M."/>
            <person name="Sun H."/>
            <person name="Tritt A."/>
            <person name="Yoshinaga Y."/>
            <person name="Zwiers L.-H."/>
            <person name="Turgeon B."/>
            <person name="Goodwin S."/>
            <person name="Spatafora J."/>
            <person name="Crous P."/>
            <person name="Grigoriev I."/>
        </authorList>
    </citation>
    <scope>NUCLEOTIDE SEQUENCE [LARGE SCALE GENOMIC DNA]</scope>
    <source>
        <strain evidence="3">CBS 304.66</strain>
    </source>
</reference>
<feature type="compositionally biased region" description="Polar residues" evidence="1">
    <location>
        <begin position="1"/>
        <end position="13"/>
    </location>
</feature>
<name>A0A9P4KI00_9PLEO</name>
<feature type="compositionally biased region" description="Basic residues" evidence="1">
    <location>
        <begin position="22"/>
        <end position="34"/>
    </location>
</feature>
<feature type="compositionally biased region" description="Pro residues" evidence="1">
    <location>
        <begin position="39"/>
        <end position="57"/>
    </location>
</feature>
<feature type="region of interest" description="Disordered" evidence="1">
    <location>
        <begin position="1"/>
        <end position="82"/>
    </location>
</feature>
<dbReference type="Proteomes" id="UP000800093">
    <property type="component" value="Unassembled WGS sequence"/>
</dbReference>